<proteinExistence type="predicted"/>
<comment type="caution">
    <text evidence="3">The sequence shown here is derived from an EMBL/GenBank/DDBJ whole genome shotgun (WGS) entry which is preliminary data.</text>
</comment>
<organism evidence="3 4">
    <name type="scientific">Hypsibius exemplaris</name>
    <name type="common">Freshwater tardigrade</name>
    <dbReference type="NCBI Taxonomy" id="2072580"/>
    <lineage>
        <taxon>Eukaryota</taxon>
        <taxon>Metazoa</taxon>
        <taxon>Ecdysozoa</taxon>
        <taxon>Tardigrada</taxon>
        <taxon>Eutardigrada</taxon>
        <taxon>Parachela</taxon>
        <taxon>Hypsibioidea</taxon>
        <taxon>Hypsibiidae</taxon>
        <taxon>Hypsibius</taxon>
    </lineage>
</organism>
<evidence type="ECO:0000313" key="3">
    <source>
        <dbReference type="EMBL" id="OQV13196.1"/>
    </source>
</evidence>
<dbReference type="GO" id="GO:0003676">
    <property type="term" value="F:nucleic acid binding"/>
    <property type="evidence" value="ECO:0007669"/>
    <property type="project" value="InterPro"/>
</dbReference>
<evidence type="ECO:0000256" key="2">
    <source>
        <dbReference type="SAM" id="SignalP"/>
    </source>
</evidence>
<accession>A0A1W0WDA0</accession>
<evidence type="ECO:0000313" key="4">
    <source>
        <dbReference type="Proteomes" id="UP000192578"/>
    </source>
</evidence>
<keyword evidence="2" id="KW-0732">Signal</keyword>
<reference evidence="4" key="1">
    <citation type="submission" date="2017-01" db="EMBL/GenBank/DDBJ databases">
        <title>Comparative genomics of anhydrobiosis in the tardigrade Hypsibius dujardini.</title>
        <authorList>
            <person name="Yoshida Y."/>
            <person name="Koutsovoulos G."/>
            <person name="Laetsch D."/>
            <person name="Stevens L."/>
            <person name="Kumar S."/>
            <person name="Horikawa D."/>
            <person name="Ishino K."/>
            <person name="Komine S."/>
            <person name="Tomita M."/>
            <person name="Blaxter M."/>
            <person name="Arakawa K."/>
        </authorList>
    </citation>
    <scope>NUCLEOTIDE SEQUENCE [LARGE SCALE GENOMIC DNA]</scope>
    <source>
        <strain evidence="4">Z151</strain>
    </source>
</reference>
<feature type="chain" id="PRO_5012754529" evidence="2">
    <location>
        <begin position="22"/>
        <end position="619"/>
    </location>
</feature>
<feature type="compositionally biased region" description="Low complexity" evidence="1">
    <location>
        <begin position="216"/>
        <end position="234"/>
    </location>
</feature>
<feature type="region of interest" description="Disordered" evidence="1">
    <location>
        <begin position="216"/>
        <end position="238"/>
    </location>
</feature>
<dbReference type="InterPro" id="IPR001888">
    <property type="entry name" value="Transposase_1"/>
</dbReference>
<dbReference type="Gene3D" id="3.30.420.10">
    <property type="entry name" value="Ribonuclease H-like superfamily/Ribonuclease H"/>
    <property type="match status" value="1"/>
</dbReference>
<gene>
    <name evidence="3" type="ORF">BV898_12520</name>
</gene>
<dbReference type="InterPro" id="IPR052709">
    <property type="entry name" value="Transposase-MT_Hybrid"/>
</dbReference>
<dbReference type="Pfam" id="PF01359">
    <property type="entry name" value="Transposase_1"/>
    <property type="match status" value="1"/>
</dbReference>
<protein>
    <submittedName>
        <fullName evidence="3">Uncharacterized protein</fullName>
    </submittedName>
</protein>
<dbReference type="OrthoDB" id="616263at2759"/>
<feature type="signal peptide" evidence="2">
    <location>
        <begin position="1"/>
        <end position="21"/>
    </location>
</feature>
<dbReference type="PANTHER" id="PTHR46060">
    <property type="entry name" value="MARINER MOS1 TRANSPOSASE-LIKE PROTEIN"/>
    <property type="match status" value="1"/>
</dbReference>
<dbReference type="AlphaFoldDB" id="A0A1W0WDA0"/>
<evidence type="ECO:0000256" key="1">
    <source>
        <dbReference type="SAM" id="MobiDB-lite"/>
    </source>
</evidence>
<dbReference type="PANTHER" id="PTHR46060:SF1">
    <property type="entry name" value="MARINER MOS1 TRANSPOSASE-LIKE PROTEIN"/>
    <property type="match status" value="1"/>
</dbReference>
<dbReference type="Proteomes" id="UP000192578">
    <property type="component" value="Unassembled WGS sequence"/>
</dbReference>
<dbReference type="EMBL" id="MTYJ01000128">
    <property type="protein sequence ID" value="OQV13196.1"/>
    <property type="molecule type" value="Genomic_DNA"/>
</dbReference>
<name>A0A1W0WDA0_HYPEX</name>
<dbReference type="InterPro" id="IPR036397">
    <property type="entry name" value="RNaseH_sf"/>
</dbReference>
<keyword evidence="4" id="KW-1185">Reference proteome</keyword>
<sequence length="619" mass="67526">MKANIFVSGMAMCYLVLAVEARTLRELFEESQIAARQNYASSAVAASPLASSSYGGSSSSYGSVVATTAATTKAASYGGSSSYGSSPASPSASSSYGGSSSYYGSVVATTAATTKAVSYGGSYSSSPSSSSYGSSSTSGSSSGGASVALPSQLVYVWGYAPPPPSQGNGGPYMLYQGLAPGMVVVPVNQLNQMFAAGASPLPPVLDSASQYFVPSSSSLPNAVSSPSSSSSSSSYGRRRPTVVTPELIATVDHFITDYPHSSYQMIQREFSISSSRVKVILKRKLQMKKVCRRWVPHSLSEDQKQNRLNFALDFLNAYGEGHERRLKELVTGDEKWAYYQDPLTKRHSMQWVKKKDSRPTKVRRSRSAKKTMYIIFFNSAGVVSTSRLFPTKKQSTMTSVFYVETCLKKLVRTLKRRRGKMGLRSSCDDNNKYMHVPPERYANELVRYCKFNTDERMAMILILLGPEYLQAIVGKFKEDPNPMPPVTEAQLVGIRSSASKVLDRHDKNWTSAMLINGSEEEKLVAGQDVPPPAWKKGPSKRLKEFYALCSENSFERVSLVFLVMGPGYLDEIYYEEIKVFGMPCADKVLEAAEKVLAIARNSLLDGVKVLRAIDAPYAK</sequence>